<evidence type="ECO:0000259" key="1">
    <source>
        <dbReference type="Pfam" id="PF11790"/>
    </source>
</evidence>
<dbReference type="OrthoDB" id="43654at2759"/>
<dbReference type="AlphaFoldDB" id="A0A1E1LDI1"/>
<dbReference type="GO" id="GO:0009277">
    <property type="term" value="C:fungal-type cell wall"/>
    <property type="evidence" value="ECO:0007669"/>
    <property type="project" value="TreeGrafter"/>
</dbReference>
<evidence type="ECO:0000313" key="2">
    <source>
        <dbReference type="EMBL" id="CZT08588.1"/>
    </source>
</evidence>
<dbReference type="SUPFAM" id="SSF51445">
    <property type="entry name" value="(Trans)glycosidases"/>
    <property type="match status" value="1"/>
</dbReference>
<dbReference type="Pfam" id="PF11790">
    <property type="entry name" value="Glyco_hydro_cc"/>
    <property type="match status" value="1"/>
</dbReference>
<keyword evidence="3" id="KW-1185">Reference proteome</keyword>
<organism evidence="2 3">
    <name type="scientific">Rhynchosporium agropyri</name>
    <dbReference type="NCBI Taxonomy" id="914238"/>
    <lineage>
        <taxon>Eukaryota</taxon>
        <taxon>Fungi</taxon>
        <taxon>Dikarya</taxon>
        <taxon>Ascomycota</taxon>
        <taxon>Pezizomycotina</taxon>
        <taxon>Leotiomycetes</taxon>
        <taxon>Helotiales</taxon>
        <taxon>Ploettnerulaceae</taxon>
        <taxon>Rhynchosporium</taxon>
    </lineage>
</organism>
<dbReference type="PANTHER" id="PTHR34154">
    <property type="entry name" value="ALKALI-SENSITIVE LINKAGE PROTEIN 1"/>
    <property type="match status" value="1"/>
</dbReference>
<name>A0A1E1LDI1_9HELO</name>
<feature type="domain" description="Asl1-like glycosyl hydrolase catalytic" evidence="1">
    <location>
        <begin position="67"/>
        <end position="214"/>
    </location>
</feature>
<dbReference type="InterPro" id="IPR024655">
    <property type="entry name" value="Asl1_glyco_hydro_catalytic"/>
</dbReference>
<reference evidence="3" key="1">
    <citation type="submission" date="2016-03" db="EMBL/GenBank/DDBJ databases">
        <authorList>
            <person name="Guldener U."/>
        </authorList>
    </citation>
    <scope>NUCLEOTIDE SEQUENCE [LARGE SCALE GENOMIC DNA]</scope>
    <source>
        <strain evidence="3">04CH-RAC-A.6.1</strain>
    </source>
</reference>
<dbReference type="PANTHER" id="PTHR34154:SF3">
    <property type="entry name" value="ALKALI-SENSITIVE LINKAGE PROTEIN 1"/>
    <property type="match status" value="1"/>
</dbReference>
<protein>
    <recommendedName>
        <fullName evidence="1">Asl1-like glycosyl hydrolase catalytic domain-containing protein</fullName>
    </recommendedName>
</protein>
<dbReference type="EMBL" id="FJUX01000105">
    <property type="protein sequence ID" value="CZT08588.1"/>
    <property type="molecule type" value="Genomic_DNA"/>
</dbReference>
<dbReference type="InterPro" id="IPR017853">
    <property type="entry name" value="GH"/>
</dbReference>
<accession>A0A1E1LDI1</accession>
<sequence>MDPIKALNFNGPISSVANWNAWAPPELQNRLPFRPTVRGLSQVNDPSEWGIIYPATSTLSYTISTSQNAQVSITAEEAAELWREKMVPLRREKGKKLVGPGCASDKAGEKWLKEFMERLCELGEPPDYLGLPYYHGTGWEHEEYPEYPIVVSEIARVCRAPKEVFKFPAQVANWIDECPWIFEYAFFGCMAKVADDFVSPEPQLMNSDGSFKHLMKKLMNEQPMTEA</sequence>
<dbReference type="InterPro" id="IPR053183">
    <property type="entry name" value="ASL1"/>
</dbReference>
<proteinExistence type="predicted"/>
<gene>
    <name evidence="2" type="ORF">RAG0_13593</name>
</gene>
<dbReference type="Proteomes" id="UP000178912">
    <property type="component" value="Unassembled WGS sequence"/>
</dbReference>
<dbReference type="GO" id="GO:0071966">
    <property type="term" value="P:fungal-type cell wall polysaccharide metabolic process"/>
    <property type="evidence" value="ECO:0007669"/>
    <property type="project" value="TreeGrafter"/>
</dbReference>
<evidence type="ECO:0000313" key="3">
    <source>
        <dbReference type="Proteomes" id="UP000178912"/>
    </source>
</evidence>